<dbReference type="Proteomes" id="UP000002218">
    <property type="component" value="Chromosome"/>
</dbReference>
<gene>
    <name evidence="1" type="ordered locus">Namu_1933</name>
</gene>
<dbReference type="InParanoid" id="C8XHB6"/>
<dbReference type="RefSeq" id="WP_015747223.1">
    <property type="nucleotide sequence ID" value="NC_013235.1"/>
</dbReference>
<evidence type="ECO:0000313" key="1">
    <source>
        <dbReference type="EMBL" id="ACV78322.1"/>
    </source>
</evidence>
<accession>C8XHB6</accession>
<sequence>MSPLTKASRWWRRPVLPAVLRAAMEPDERILVTAPCEDGRMLAVSRFGLWVVTDPSGPAARAERIGWELIARARLTARMLSVLSTRVADRIDTGDGLGDQVTGAVQVLVDEPELVFALATRSGLTDVVHNRVRRSVAASRHLPYPGAGGWVVLRRVPGRNGLTRQVRLDPGADLSAPGFAAAVLAVADELADTMPAG</sequence>
<dbReference type="EMBL" id="CP001737">
    <property type="protein sequence ID" value="ACV78322.1"/>
    <property type="molecule type" value="Genomic_DNA"/>
</dbReference>
<organism evidence="1 2">
    <name type="scientific">Nakamurella multipartita (strain ATCC 700099 / DSM 44233 / CIP 104796 / JCM 9543 / NBRC 105858 / Y-104)</name>
    <name type="common">Microsphaera multipartita</name>
    <dbReference type="NCBI Taxonomy" id="479431"/>
    <lineage>
        <taxon>Bacteria</taxon>
        <taxon>Bacillati</taxon>
        <taxon>Actinomycetota</taxon>
        <taxon>Actinomycetes</taxon>
        <taxon>Nakamurellales</taxon>
        <taxon>Nakamurellaceae</taxon>
        <taxon>Nakamurella</taxon>
    </lineage>
</organism>
<dbReference type="HOGENOM" id="CLU_128798_0_0_11"/>
<reference evidence="2" key="1">
    <citation type="submission" date="2009-09" db="EMBL/GenBank/DDBJ databases">
        <title>The complete genome of Nakamurella multipartita DSM 44233.</title>
        <authorList>
            <consortium name="US DOE Joint Genome Institute (JGI-PGF)"/>
            <person name="Lucas S."/>
            <person name="Copeland A."/>
            <person name="Lapidus A."/>
            <person name="Glavina del Rio T."/>
            <person name="Dalin E."/>
            <person name="Tice H."/>
            <person name="Bruce D."/>
            <person name="Goodwin L."/>
            <person name="Pitluck S."/>
            <person name="Kyrpides N."/>
            <person name="Mavromatis K."/>
            <person name="Ivanova N."/>
            <person name="Ovchinnikova G."/>
            <person name="Sims D."/>
            <person name="Meincke L."/>
            <person name="Brettin T."/>
            <person name="Detter J.C."/>
            <person name="Han C."/>
            <person name="Larimer F."/>
            <person name="Land M."/>
            <person name="Hauser L."/>
            <person name="Markowitz V."/>
            <person name="Cheng J.-F."/>
            <person name="Hugenholtz P."/>
            <person name="Woyke T."/>
            <person name="Wu D."/>
            <person name="Klenk H.-P."/>
            <person name="Eisen J.A."/>
        </authorList>
    </citation>
    <scope>NUCLEOTIDE SEQUENCE [LARGE SCALE GENOMIC DNA]</scope>
    <source>
        <strain evidence="2">ATCC 700099 / DSM 44233 / CIP 104796 / JCM 9543 / NBRC 105858 / Y-104</strain>
    </source>
</reference>
<proteinExistence type="predicted"/>
<dbReference type="STRING" id="479431.Namu_1933"/>
<dbReference type="OrthoDB" id="3397289at2"/>
<reference evidence="1 2" key="2">
    <citation type="journal article" date="2010" name="Stand. Genomic Sci.">
        <title>Complete genome sequence of Nakamurella multipartita type strain (Y-104).</title>
        <authorList>
            <person name="Tice H."/>
            <person name="Mayilraj S."/>
            <person name="Sims D."/>
            <person name="Lapidus A."/>
            <person name="Nolan M."/>
            <person name="Lucas S."/>
            <person name="Glavina Del Rio T."/>
            <person name="Copeland A."/>
            <person name="Cheng J.F."/>
            <person name="Meincke L."/>
            <person name="Bruce D."/>
            <person name="Goodwin L."/>
            <person name="Pitluck S."/>
            <person name="Ivanova N."/>
            <person name="Mavromatis K."/>
            <person name="Ovchinnikova G."/>
            <person name="Pati A."/>
            <person name="Chen A."/>
            <person name="Palaniappan K."/>
            <person name="Land M."/>
            <person name="Hauser L."/>
            <person name="Chang Y.J."/>
            <person name="Jeffries C.D."/>
            <person name="Detter J.C."/>
            <person name="Brettin T."/>
            <person name="Rohde M."/>
            <person name="Goker M."/>
            <person name="Bristow J."/>
            <person name="Eisen J.A."/>
            <person name="Markowitz V."/>
            <person name="Hugenholtz P."/>
            <person name="Kyrpides N.C."/>
            <person name="Klenk H.P."/>
            <person name="Chen F."/>
        </authorList>
    </citation>
    <scope>NUCLEOTIDE SEQUENCE [LARGE SCALE GENOMIC DNA]</scope>
    <source>
        <strain evidence="2">ATCC 700099 / DSM 44233 / CIP 104796 / JCM 9543 / NBRC 105858 / Y-104</strain>
    </source>
</reference>
<keyword evidence="2" id="KW-1185">Reference proteome</keyword>
<dbReference type="AlphaFoldDB" id="C8XHB6"/>
<evidence type="ECO:0000313" key="2">
    <source>
        <dbReference type="Proteomes" id="UP000002218"/>
    </source>
</evidence>
<name>C8XHB6_NAKMY</name>
<protein>
    <submittedName>
        <fullName evidence="1">Uncharacterized protein</fullName>
    </submittedName>
</protein>
<dbReference type="KEGG" id="nml:Namu_1933"/>